<evidence type="ECO:0000256" key="4">
    <source>
        <dbReference type="ARBA" id="ARBA00022475"/>
    </source>
</evidence>
<feature type="transmembrane region" description="Helical" evidence="9">
    <location>
        <begin position="161"/>
        <end position="182"/>
    </location>
</feature>
<dbReference type="InterPro" id="IPR013525">
    <property type="entry name" value="ABC2_TM"/>
</dbReference>
<sequence length="281" mass="31899">MSLAQIAQEAGLPRVGARPPLFRYLGEVWQRREFIATMARFRMRSEVEGNRLGVVWIVLRPLLNALIYGLIFGLLQGNSRPEGYAAYVVVGVFIFEFFTGCFNDGSKSISGNRNLVQSLNFPRMTLPLATVVQRFLSLCITLVVLVPILAIFGHYPRWEWLLMIPLLALYTLFNTGIAFITARLTVHVADLTQLLPFVSRIIFYTSGVLFNVKTILEHHHAILALYDYHPIYQVLQISRSILVESGSYPLHYWPMLAGISVATLVVGVLFFWSAEERYGRD</sequence>
<keyword evidence="5" id="KW-0997">Cell inner membrane</keyword>
<evidence type="ECO:0000256" key="9">
    <source>
        <dbReference type="RuleBase" id="RU361157"/>
    </source>
</evidence>
<evidence type="ECO:0000256" key="2">
    <source>
        <dbReference type="ARBA" id="ARBA00007783"/>
    </source>
</evidence>
<feature type="transmembrane region" description="Helical" evidence="9">
    <location>
        <begin position="135"/>
        <end position="155"/>
    </location>
</feature>
<proteinExistence type="inferred from homology"/>
<evidence type="ECO:0000256" key="6">
    <source>
        <dbReference type="ARBA" id="ARBA00022692"/>
    </source>
</evidence>
<feature type="transmembrane region" description="Helical" evidence="9">
    <location>
        <begin position="194"/>
        <end position="212"/>
    </location>
</feature>
<evidence type="ECO:0000256" key="3">
    <source>
        <dbReference type="ARBA" id="ARBA00022448"/>
    </source>
</evidence>
<dbReference type="PROSITE" id="PS51012">
    <property type="entry name" value="ABC_TM2"/>
    <property type="match status" value="1"/>
</dbReference>
<feature type="domain" description="ABC transmembrane type-2" evidence="10">
    <location>
        <begin position="52"/>
        <end position="274"/>
    </location>
</feature>
<dbReference type="RefSeq" id="WP_219082750.1">
    <property type="nucleotide sequence ID" value="NZ_CP079216.1"/>
</dbReference>
<accession>A0ABX8SIC6</accession>
<protein>
    <recommendedName>
        <fullName evidence="9">Transport permease protein</fullName>
    </recommendedName>
</protein>
<dbReference type="PANTHER" id="PTHR30413">
    <property type="entry name" value="INNER MEMBRANE TRANSPORT PERMEASE"/>
    <property type="match status" value="1"/>
</dbReference>
<keyword evidence="4 9" id="KW-1003">Cell membrane</keyword>
<organism evidence="11 12">
    <name type="scientific">Tessaracoccus palaemonis</name>
    <dbReference type="NCBI Taxonomy" id="2829499"/>
    <lineage>
        <taxon>Bacteria</taxon>
        <taxon>Bacillati</taxon>
        <taxon>Actinomycetota</taxon>
        <taxon>Actinomycetes</taxon>
        <taxon>Propionibacteriales</taxon>
        <taxon>Propionibacteriaceae</taxon>
        <taxon>Tessaracoccus</taxon>
    </lineage>
</organism>
<feature type="transmembrane region" description="Helical" evidence="9">
    <location>
        <begin position="52"/>
        <end position="72"/>
    </location>
</feature>
<comment type="similarity">
    <text evidence="2 9">Belongs to the ABC-2 integral membrane protein family.</text>
</comment>
<reference evidence="11 12" key="1">
    <citation type="submission" date="2021-07" db="EMBL/GenBank/DDBJ databases">
        <title>complete genome sequencing of Tessaracoccus sp.J1M15.</title>
        <authorList>
            <person name="Bae J.-W."/>
            <person name="Kim D.-y."/>
        </authorList>
    </citation>
    <scope>NUCLEOTIDE SEQUENCE [LARGE SCALE GENOMIC DNA]</scope>
    <source>
        <strain evidence="11 12">J1M15</strain>
    </source>
</reference>
<dbReference type="Proteomes" id="UP000824504">
    <property type="component" value="Chromosome"/>
</dbReference>
<comment type="subcellular location">
    <subcellularLocation>
        <location evidence="1">Cell inner membrane</location>
        <topology evidence="1">Multi-pass membrane protein</topology>
    </subcellularLocation>
    <subcellularLocation>
        <location evidence="9">Cell membrane</location>
        <topology evidence="9">Multi-pass membrane protein</topology>
    </subcellularLocation>
</comment>
<feature type="transmembrane region" description="Helical" evidence="9">
    <location>
        <begin position="252"/>
        <end position="272"/>
    </location>
</feature>
<dbReference type="Pfam" id="PF01061">
    <property type="entry name" value="ABC2_membrane"/>
    <property type="match status" value="1"/>
</dbReference>
<keyword evidence="6 9" id="KW-0812">Transmembrane</keyword>
<evidence type="ECO:0000256" key="5">
    <source>
        <dbReference type="ARBA" id="ARBA00022519"/>
    </source>
</evidence>
<dbReference type="InterPro" id="IPR047817">
    <property type="entry name" value="ABC2_TM_bact-type"/>
</dbReference>
<name>A0ABX8SIC6_9ACTN</name>
<evidence type="ECO:0000256" key="8">
    <source>
        <dbReference type="ARBA" id="ARBA00023136"/>
    </source>
</evidence>
<keyword evidence="12" id="KW-1185">Reference proteome</keyword>
<gene>
    <name evidence="11" type="ORF">KDB89_01200</name>
</gene>
<keyword evidence="3 9" id="KW-0813">Transport</keyword>
<keyword evidence="8 9" id="KW-0472">Membrane</keyword>
<evidence type="ECO:0000256" key="1">
    <source>
        <dbReference type="ARBA" id="ARBA00004429"/>
    </source>
</evidence>
<evidence type="ECO:0000313" key="12">
    <source>
        <dbReference type="Proteomes" id="UP000824504"/>
    </source>
</evidence>
<feature type="transmembrane region" description="Helical" evidence="9">
    <location>
        <begin position="84"/>
        <end position="103"/>
    </location>
</feature>
<keyword evidence="7 9" id="KW-1133">Transmembrane helix</keyword>
<dbReference type="EMBL" id="CP079216">
    <property type="protein sequence ID" value="QXT63136.1"/>
    <property type="molecule type" value="Genomic_DNA"/>
</dbReference>
<dbReference type="PANTHER" id="PTHR30413:SF8">
    <property type="entry name" value="TRANSPORT PERMEASE PROTEIN"/>
    <property type="match status" value="1"/>
</dbReference>
<evidence type="ECO:0000313" key="11">
    <source>
        <dbReference type="EMBL" id="QXT63136.1"/>
    </source>
</evidence>
<evidence type="ECO:0000259" key="10">
    <source>
        <dbReference type="PROSITE" id="PS51012"/>
    </source>
</evidence>
<evidence type="ECO:0000256" key="7">
    <source>
        <dbReference type="ARBA" id="ARBA00022989"/>
    </source>
</evidence>